<dbReference type="PROSITE" id="PS50088">
    <property type="entry name" value="ANK_REPEAT"/>
    <property type="match status" value="12"/>
</dbReference>
<feature type="coiled-coil region" evidence="4">
    <location>
        <begin position="432"/>
        <end position="459"/>
    </location>
</feature>
<feature type="repeat" description="ANK" evidence="3">
    <location>
        <begin position="769"/>
        <end position="803"/>
    </location>
</feature>
<feature type="repeat" description="ANK" evidence="3">
    <location>
        <begin position="838"/>
        <end position="872"/>
    </location>
</feature>
<keyword evidence="2 3" id="KW-0040">ANK repeat</keyword>
<evidence type="ECO:0000256" key="2">
    <source>
        <dbReference type="ARBA" id="ARBA00023043"/>
    </source>
</evidence>
<dbReference type="SUPFAM" id="SSF48403">
    <property type="entry name" value="Ankyrin repeat"/>
    <property type="match status" value="2"/>
</dbReference>
<dbReference type="Gene3D" id="3.40.50.300">
    <property type="entry name" value="P-loop containing nucleotide triphosphate hydrolases"/>
    <property type="match status" value="1"/>
</dbReference>
<feature type="repeat" description="ANK" evidence="3">
    <location>
        <begin position="873"/>
        <end position="909"/>
    </location>
</feature>
<keyword evidence="8" id="KW-1185">Reference proteome</keyword>
<name>A0A2C5Z802_9HYPO</name>
<dbReference type="PROSITE" id="PS50297">
    <property type="entry name" value="ANK_REP_REGION"/>
    <property type="match status" value="8"/>
</dbReference>
<evidence type="ECO:0000259" key="5">
    <source>
        <dbReference type="Pfam" id="PF22939"/>
    </source>
</evidence>
<dbReference type="STRING" id="2004952.A0A2C5Z802"/>
<feature type="repeat" description="ANK" evidence="3">
    <location>
        <begin position="734"/>
        <end position="768"/>
    </location>
</feature>
<dbReference type="AlphaFoldDB" id="A0A2C5Z802"/>
<dbReference type="EMBL" id="NJES01000185">
    <property type="protein sequence ID" value="PHH75993.1"/>
    <property type="molecule type" value="Genomic_DNA"/>
</dbReference>
<feature type="repeat" description="ANK" evidence="3">
    <location>
        <begin position="910"/>
        <end position="941"/>
    </location>
</feature>
<protein>
    <submittedName>
        <fullName evidence="7">Uncharacterized protein</fullName>
    </submittedName>
</protein>
<gene>
    <name evidence="7" type="ORF">CDD80_1894</name>
</gene>
<evidence type="ECO:0000256" key="3">
    <source>
        <dbReference type="PROSITE-ProRule" id="PRU00023"/>
    </source>
</evidence>
<dbReference type="PANTHER" id="PTHR24173:SF74">
    <property type="entry name" value="ANKYRIN REPEAT DOMAIN-CONTAINING PROTEIN 16"/>
    <property type="match status" value="1"/>
</dbReference>
<organism evidence="7 8">
    <name type="scientific">Ophiocordyceps camponoti-rufipedis</name>
    <dbReference type="NCBI Taxonomy" id="2004952"/>
    <lineage>
        <taxon>Eukaryota</taxon>
        <taxon>Fungi</taxon>
        <taxon>Dikarya</taxon>
        <taxon>Ascomycota</taxon>
        <taxon>Pezizomycotina</taxon>
        <taxon>Sordariomycetes</taxon>
        <taxon>Hypocreomycetidae</taxon>
        <taxon>Hypocreales</taxon>
        <taxon>Ophiocordycipitaceae</taxon>
        <taxon>Ophiocordyceps</taxon>
    </lineage>
</organism>
<feature type="repeat" description="ANK" evidence="3">
    <location>
        <begin position="804"/>
        <end position="837"/>
    </location>
</feature>
<evidence type="ECO:0000259" key="6">
    <source>
        <dbReference type="Pfam" id="PF24883"/>
    </source>
</evidence>
<reference evidence="7 8" key="1">
    <citation type="submission" date="2017-06" db="EMBL/GenBank/DDBJ databases">
        <title>Ant-infecting Ophiocordyceps genomes reveal a high diversity of potential behavioral manipulation genes and a possible major role for enterotoxins.</title>
        <authorList>
            <person name="De Bekker C."/>
            <person name="Evans H.C."/>
            <person name="Brachmann A."/>
            <person name="Hughes D.P."/>
        </authorList>
    </citation>
    <scope>NUCLEOTIDE SEQUENCE [LARGE SCALE GENOMIC DNA]</scope>
    <source>
        <strain evidence="7 8">Map16</strain>
    </source>
</reference>
<feature type="repeat" description="ANK" evidence="3">
    <location>
        <begin position="977"/>
        <end position="1009"/>
    </location>
</feature>
<dbReference type="InterPro" id="IPR027417">
    <property type="entry name" value="P-loop_NTPase"/>
</dbReference>
<dbReference type="Proteomes" id="UP000226431">
    <property type="component" value="Unassembled WGS sequence"/>
</dbReference>
<dbReference type="PANTHER" id="PTHR24173">
    <property type="entry name" value="ANKYRIN REPEAT CONTAINING"/>
    <property type="match status" value="1"/>
</dbReference>
<feature type="repeat" description="ANK" evidence="3">
    <location>
        <begin position="1043"/>
        <end position="1075"/>
    </location>
</feature>
<feature type="repeat" description="ANK" evidence="3">
    <location>
        <begin position="1010"/>
        <end position="1042"/>
    </location>
</feature>
<evidence type="ECO:0000256" key="4">
    <source>
        <dbReference type="SAM" id="Coils"/>
    </source>
</evidence>
<feature type="repeat" description="ANK" evidence="3">
    <location>
        <begin position="699"/>
        <end position="733"/>
    </location>
</feature>
<evidence type="ECO:0000313" key="8">
    <source>
        <dbReference type="Proteomes" id="UP000226431"/>
    </source>
</evidence>
<dbReference type="InterPro" id="IPR056884">
    <property type="entry name" value="NPHP3-like_N"/>
</dbReference>
<dbReference type="Pfam" id="PF22939">
    <property type="entry name" value="WHD_GPIID"/>
    <property type="match status" value="1"/>
</dbReference>
<dbReference type="OrthoDB" id="5142935at2759"/>
<sequence length="1219" mass="134952">MADPFSILGVIGAATKLIKTASDLCIDFKDAPAEARSFIRELQDLKTVLSETHTNLLMNADFVQAFEGRHSALLAQVVGAPSTGTSHFMSTCKAELESSLKELRKKAVEQLHRHCQTLNSLVAIDGAALGAGIMNEVKAFRDEHRDEEASRRKALVLDWLSPNSHSTQHNDTFGRRQPGTCRWFIETPEYQNWARGQCQTLFCPGIPGGGKTILTSIVIDDLTSRFHDDSDTGVAYLYCNFKSHDDQKAFHLLASLLRHLVQKQPSLPASVQSLYDNGKRGRDDVSRVLKSVAAAYARVYVAVDGLDELSRDCRLELLPQLFQLRDECGISLFATARPLTDITDQFCACPWVHIEADKNDMRLYLEANTLLLDMLIKKPDLRCEVIDTIVKAADGMFLLARLHLDTIKGQLRIRSVRKALDRIASRSTSNKRNSYDDAYDDAMERIEQQSEDRRKLARQVLLWIIYAKWPLTTMELQHALTLEPGDRELDEENIPEVQDLVAVCVGLVNVQDGDHVIRLVHYTVQEYVERTWHALLPKANSIIVHVCLSYLSMAVFESGAAESDEAYEDRLRRYSLYEYAAKNWGNHAYGNPSVTRIVVDFLGRSAILEAANQARVVSRLQQKTGYSQSFSTPVHGLHLAAEFSLEAPLLMLLKKSNCRIDCQDDRGRTALSKAASWGYKSVMKILLDNGADIEARDHDDETPLLFAIQSIKHPENATEFLLDRGADIHTRGQNNATPLLCALGAFCPSVALCELLLDRGADLEARDDDYDTPLLRAAGNCDLPYEIVELLLDRGANVEARDKDGKTPLMLASTFHLDETVPKLLLDRGADIKARDQDTKTPLLCATSSDYLTDAIISLLLDRGDDIEARDKNSRTPLLCAAGSVEDFDADSAVKLLLDRGADIEARDAMGKTPLMHACKTSKAVVELLLDRGADIEARDQCSRTPLLHAVSMRHQPEAVIKLFLDRGADMNVRDIYGLTVLHTAAIFQVPSIIQLLSDQGADVNGRDKRDLTPLIVASSNGNVEAARLLIERGSSVDLTDDVERSALHGASDCGSVDTLRLLVQHGADAEARDRYAPSTVEARDVFGLSPLWWSIRTGHPLVSEVLREHGASDYDASPDQDETAPVSREEGVKSQCSEKICDVCTFDIFLADLDSCRHCDNGIVSILIAGSNRTTSTNRLQYLSISPSLTPLPVYNTRSLLDSVDNPSDSNSLRGSLP</sequence>
<feature type="repeat" description="ANK" evidence="3">
    <location>
        <begin position="666"/>
        <end position="698"/>
    </location>
</feature>
<feature type="domain" description="GPI inositol-deacylase winged helix" evidence="5">
    <location>
        <begin position="450"/>
        <end position="528"/>
    </location>
</feature>
<dbReference type="InterPro" id="IPR002110">
    <property type="entry name" value="Ankyrin_rpt"/>
</dbReference>
<comment type="caution">
    <text evidence="7">The sequence shown here is derived from an EMBL/GenBank/DDBJ whole genome shotgun (WGS) entry which is preliminary data.</text>
</comment>
<proteinExistence type="predicted"/>
<evidence type="ECO:0000256" key="1">
    <source>
        <dbReference type="ARBA" id="ARBA00022737"/>
    </source>
</evidence>
<dbReference type="PRINTS" id="PR01415">
    <property type="entry name" value="ANKYRIN"/>
</dbReference>
<accession>A0A2C5Z802</accession>
<dbReference type="InterPro" id="IPR054471">
    <property type="entry name" value="GPIID_WHD"/>
</dbReference>
<dbReference type="Pfam" id="PF12796">
    <property type="entry name" value="Ank_2"/>
    <property type="match status" value="4"/>
</dbReference>
<feature type="repeat" description="ANK" evidence="3">
    <location>
        <begin position="942"/>
        <end position="976"/>
    </location>
</feature>
<dbReference type="Gene3D" id="1.25.40.20">
    <property type="entry name" value="Ankyrin repeat-containing domain"/>
    <property type="match status" value="2"/>
</dbReference>
<dbReference type="Pfam" id="PF24883">
    <property type="entry name" value="NPHP3_N"/>
    <property type="match status" value="1"/>
</dbReference>
<dbReference type="InterPro" id="IPR036770">
    <property type="entry name" value="Ankyrin_rpt-contain_sf"/>
</dbReference>
<feature type="domain" description="Nephrocystin 3-like N-terminal" evidence="6">
    <location>
        <begin position="179"/>
        <end position="337"/>
    </location>
</feature>
<dbReference type="SMART" id="SM00248">
    <property type="entry name" value="ANK"/>
    <property type="match status" value="13"/>
</dbReference>
<keyword evidence="1" id="KW-0677">Repeat</keyword>
<dbReference type="SUPFAM" id="SSF52540">
    <property type="entry name" value="P-loop containing nucleoside triphosphate hydrolases"/>
    <property type="match status" value="1"/>
</dbReference>
<keyword evidence="4" id="KW-0175">Coiled coil</keyword>
<evidence type="ECO:0000313" key="7">
    <source>
        <dbReference type="EMBL" id="PHH75993.1"/>
    </source>
</evidence>